<dbReference type="CDD" id="cd06307">
    <property type="entry name" value="PBP1_sugar_binding"/>
    <property type="match status" value="1"/>
</dbReference>
<dbReference type="GO" id="GO:0006355">
    <property type="term" value="P:regulation of DNA-templated transcription"/>
    <property type="evidence" value="ECO:0007669"/>
    <property type="project" value="InterPro"/>
</dbReference>
<evidence type="ECO:0000313" key="6">
    <source>
        <dbReference type="Proteomes" id="UP000290759"/>
    </source>
</evidence>
<dbReference type="SMART" id="SM00354">
    <property type="entry name" value="HTH_LACI"/>
    <property type="match status" value="1"/>
</dbReference>
<dbReference type="PANTHER" id="PTHR46847:SF1">
    <property type="entry name" value="D-ALLOSE-BINDING PERIPLASMIC PROTEIN-RELATED"/>
    <property type="match status" value="1"/>
</dbReference>
<comment type="subcellular location">
    <subcellularLocation>
        <location evidence="1">Cell envelope</location>
    </subcellularLocation>
</comment>
<dbReference type="GO" id="GO:0030313">
    <property type="term" value="C:cell envelope"/>
    <property type="evidence" value="ECO:0007669"/>
    <property type="project" value="UniProtKB-SubCell"/>
</dbReference>
<evidence type="ECO:0000313" key="5">
    <source>
        <dbReference type="EMBL" id="RYC29106.1"/>
    </source>
</evidence>
<dbReference type="GO" id="GO:0003677">
    <property type="term" value="F:DNA binding"/>
    <property type="evidence" value="ECO:0007669"/>
    <property type="project" value="InterPro"/>
</dbReference>
<evidence type="ECO:0000259" key="4">
    <source>
        <dbReference type="PROSITE" id="PS50932"/>
    </source>
</evidence>
<dbReference type="Proteomes" id="UP000290759">
    <property type="component" value="Unassembled WGS sequence"/>
</dbReference>
<protein>
    <submittedName>
        <fullName evidence="5">LacI family transcriptional regulator</fullName>
    </submittedName>
</protein>
<name>A0A4Q2U326_9HYPH</name>
<dbReference type="CDD" id="cd01392">
    <property type="entry name" value="HTH_LacI"/>
    <property type="match status" value="1"/>
</dbReference>
<comment type="similarity">
    <text evidence="2">Belongs to the bacterial solute-binding protein 2 family.</text>
</comment>
<accession>A0A4Q2U326</accession>
<reference evidence="5 6" key="1">
    <citation type="submission" date="2018-12" db="EMBL/GenBank/DDBJ databases">
        <authorList>
            <person name="Grouzdev D.S."/>
            <person name="Krutkina M.S."/>
        </authorList>
    </citation>
    <scope>NUCLEOTIDE SEQUENCE [LARGE SCALE GENOMIC DNA]</scope>
    <source>
        <strain evidence="5 6">RmlP026</strain>
    </source>
</reference>
<dbReference type="InterPro" id="IPR028082">
    <property type="entry name" value="Peripla_BP_I"/>
</dbReference>
<dbReference type="SUPFAM" id="SSF53822">
    <property type="entry name" value="Periplasmic binding protein-like I"/>
    <property type="match status" value="1"/>
</dbReference>
<dbReference type="Gene3D" id="3.40.50.2300">
    <property type="match status" value="2"/>
</dbReference>
<evidence type="ECO:0000256" key="1">
    <source>
        <dbReference type="ARBA" id="ARBA00004196"/>
    </source>
</evidence>
<reference evidence="5 6" key="2">
    <citation type="submission" date="2019-02" db="EMBL/GenBank/DDBJ databases">
        <title>'Lichenibacterium ramalinii' gen. nov. sp. nov., 'Lichenibacterium minor' gen. nov. sp. nov.</title>
        <authorList>
            <person name="Pankratov T."/>
        </authorList>
    </citation>
    <scope>NUCLEOTIDE SEQUENCE [LARGE SCALE GENOMIC DNA]</scope>
    <source>
        <strain evidence="5 6">RmlP026</strain>
    </source>
</reference>
<evidence type="ECO:0000256" key="2">
    <source>
        <dbReference type="ARBA" id="ARBA00007639"/>
    </source>
</evidence>
<dbReference type="Gene3D" id="1.10.260.40">
    <property type="entry name" value="lambda repressor-like DNA-binding domains"/>
    <property type="match status" value="1"/>
</dbReference>
<organism evidence="5 6">
    <name type="scientific">Lichenibacterium minor</name>
    <dbReference type="NCBI Taxonomy" id="2316528"/>
    <lineage>
        <taxon>Bacteria</taxon>
        <taxon>Pseudomonadati</taxon>
        <taxon>Pseudomonadota</taxon>
        <taxon>Alphaproteobacteria</taxon>
        <taxon>Hyphomicrobiales</taxon>
        <taxon>Lichenihabitantaceae</taxon>
        <taxon>Lichenibacterium</taxon>
    </lineage>
</organism>
<dbReference type="GO" id="GO:0030246">
    <property type="term" value="F:carbohydrate binding"/>
    <property type="evidence" value="ECO:0007669"/>
    <property type="project" value="UniProtKB-ARBA"/>
</dbReference>
<comment type="caution">
    <text evidence="5">The sequence shown here is derived from an EMBL/GenBank/DDBJ whole genome shotgun (WGS) entry which is preliminary data.</text>
</comment>
<dbReference type="EMBL" id="QYBB01000070">
    <property type="protein sequence ID" value="RYC29106.1"/>
    <property type="molecule type" value="Genomic_DNA"/>
</dbReference>
<dbReference type="PANTHER" id="PTHR46847">
    <property type="entry name" value="D-ALLOSE-BINDING PERIPLASMIC PROTEIN-RELATED"/>
    <property type="match status" value="1"/>
</dbReference>
<dbReference type="PROSITE" id="PS00356">
    <property type="entry name" value="HTH_LACI_1"/>
    <property type="match status" value="1"/>
</dbReference>
<dbReference type="InterPro" id="IPR000843">
    <property type="entry name" value="HTH_LacI"/>
</dbReference>
<keyword evidence="6" id="KW-1185">Reference proteome</keyword>
<dbReference type="InterPro" id="IPR010982">
    <property type="entry name" value="Lambda_DNA-bd_dom_sf"/>
</dbReference>
<keyword evidence="3" id="KW-0732">Signal</keyword>
<dbReference type="InterPro" id="IPR025997">
    <property type="entry name" value="SBP_2_dom"/>
</dbReference>
<gene>
    <name evidence="5" type="ORF">D3273_25710</name>
</gene>
<feature type="domain" description="HTH lacI-type" evidence="4">
    <location>
        <begin position="5"/>
        <end position="44"/>
    </location>
</feature>
<dbReference type="AlphaFoldDB" id="A0A4Q2U326"/>
<evidence type="ECO:0000256" key="3">
    <source>
        <dbReference type="ARBA" id="ARBA00022729"/>
    </source>
</evidence>
<sequence>MSRKPTMDDVAALAGVSIATVDRVLNRRGGVKPDREARVLAAARGLKIDRQLGRSYAHRLRVAVLIQTAANPFHAALGSAVAAANREFLSLNIQFLVHHLDPNRPDRIPGLIDRLARAHDGLIVASPSSPEIAASLRLAAATIPVATLATDVPGSGRHAYVGADDVQGGRVAGDLIGRFLGSAGGDVLMIAGLLSMAGHRDRENGFRAVLREHFPACRVVAVEESRETAEGAGDVAAAALRTHPDLRAIYLTSAGADRVVEALSAAGAPSMVFVTHELTEDRRVLLRSRKIDAIINQDTAIEVRSVTHIMAQLLGRADGAVETVLAPVRIFTAENC</sequence>
<dbReference type="PROSITE" id="PS50932">
    <property type="entry name" value="HTH_LACI_2"/>
    <property type="match status" value="1"/>
</dbReference>
<proteinExistence type="inferred from homology"/>
<dbReference type="Pfam" id="PF13407">
    <property type="entry name" value="Peripla_BP_4"/>
    <property type="match status" value="1"/>
</dbReference>
<dbReference type="Pfam" id="PF00356">
    <property type="entry name" value="LacI"/>
    <property type="match status" value="1"/>
</dbReference>
<dbReference type="SUPFAM" id="SSF47413">
    <property type="entry name" value="lambda repressor-like DNA-binding domains"/>
    <property type="match status" value="1"/>
</dbReference>
<dbReference type="OrthoDB" id="9805774at2"/>